<dbReference type="PROSITE" id="PS50290">
    <property type="entry name" value="PI3_4_KINASE_3"/>
    <property type="match status" value="1"/>
</dbReference>
<dbReference type="Gene3D" id="1.10.1070.11">
    <property type="entry name" value="Phosphatidylinositol 3-/4-kinase, catalytic domain"/>
    <property type="match status" value="1"/>
</dbReference>
<protein>
    <recommendedName>
        <fullName evidence="2">1-phosphatidylinositol 4-kinase</fullName>
        <ecNumber evidence="2">2.7.1.67</ecNumber>
    </recommendedName>
</protein>
<feature type="region of interest" description="Disordered" evidence="5">
    <location>
        <begin position="158"/>
        <end position="178"/>
    </location>
</feature>
<dbReference type="PROSITE" id="PS00915">
    <property type="entry name" value="PI3_4_KINASE_1"/>
    <property type="match status" value="1"/>
</dbReference>
<dbReference type="PANTHER" id="PTHR10048:SF22">
    <property type="entry name" value="PHOSPHATIDYLINOSITOL 4-KINASE BETA"/>
    <property type="match status" value="1"/>
</dbReference>
<dbReference type="GO" id="GO:0016020">
    <property type="term" value="C:membrane"/>
    <property type="evidence" value="ECO:0007669"/>
    <property type="project" value="TreeGrafter"/>
</dbReference>
<reference evidence="7" key="1">
    <citation type="journal article" date="2020" name="J. Eukaryot. Microbiol.">
        <title>De novo Sequencing, Assembly and Annotation of the Transcriptome for the Free-Living Testate Amoeba Arcella intermedia.</title>
        <authorList>
            <person name="Ribeiro G.M."/>
            <person name="Porfirio-Sousa A.L."/>
            <person name="Maurer-Alcala X.X."/>
            <person name="Katz L.A."/>
            <person name="Lahr D.J.G."/>
        </authorList>
    </citation>
    <scope>NUCLEOTIDE SEQUENCE</scope>
</reference>
<dbReference type="EC" id="2.7.1.67" evidence="2"/>
<dbReference type="Pfam" id="PF00454">
    <property type="entry name" value="PI3_PI4_kinase"/>
    <property type="match status" value="1"/>
</dbReference>
<dbReference type="AlphaFoldDB" id="A0A6B2L1R5"/>
<dbReference type="FunFam" id="1.10.1070.11:FF:000016">
    <property type="entry name" value="PIK1p Phosphatidylinositol 4-kinase"/>
    <property type="match status" value="1"/>
</dbReference>
<feature type="domain" description="PI3K/PI4K catalytic" evidence="6">
    <location>
        <begin position="230"/>
        <end position="497"/>
    </location>
</feature>
<dbReference type="InterPro" id="IPR015433">
    <property type="entry name" value="PI3/4_kinase"/>
</dbReference>
<dbReference type="InterPro" id="IPR011009">
    <property type="entry name" value="Kinase-like_dom_sf"/>
</dbReference>
<dbReference type="GO" id="GO:0004430">
    <property type="term" value="F:1-phosphatidylinositol 4-kinase activity"/>
    <property type="evidence" value="ECO:0007669"/>
    <property type="project" value="UniProtKB-EC"/>
</dbReference>
<dbReference type="GO" id="GO:0048015">
    <property type="term" value="P:phosphatidylinositol-mediated signaling"/>
    <property type="evidence" value="ECO:0007669"/>
    <property type="project" value="TreeGrafter"/>
</dbReference>
<dbReference type="Gene3D" id="3.30.1010.10">
    <property type="entry name" value="Phosphatidylinositol 3-kinase Catalytic Subunit, Chain A, domain 4"/>
    <property type="match status" value="1"/>
</dbReference>
<dbReference type="GO" id="GO:0046854">
    <property type="term" value="P:phosphatidylinositol phosphate biosynthetic process"/>
    <property type="evidence" value="ECO:0007669"/>
    <property type="project" value="InterPro"/>
</dbReference>
<dbReference type="InterPro" id="IPR057754">
    <property type="entry name" value="PI4-kinase_beta/PIK1_cat"/>
</dbReference>
<sequence length="513" mass="58357">MKPNDKPSLEDFKRLHAMYDSIQKHSKQLFNQDLGSEDFLENNILFESVIQKRLHKDYFHAQLKFIRALTSISTLLVNLKLPDKDLKGQALRLALKNLNKNKSFLKGVYIPIFTPSGVPYRVVHIPHHHAFPLNSRERVPYMLTLEVVSGYFESKFFEKSPSSSTKNPLEKSKSKENLGQQMEYQPNSGEEQDDFKVTKLVDSYKIINDWSSSKETSPPIMEAAFGATWEEKKEKIRQASPVGFLPGWDAISVIVKSGDDLRQEQLAMQMIQAFYEIFNEEKIPLWLNPYMVLSTSQDAGLIETVRDAISIDSLKKSTGVETLVAYFAKAYGSSDTAKYNQALRNFVESLAAYSIVCYLLQIKDRHNGNILIDRQAHIIHIDYGFMLSSSPGNLQFEKAPFKLPLEFVELMGGVSGDIFTYFKTLFRSGFVAVRKHYKKILSLVELMMNAGGGKMACFQMGEATMLNLKARFALTISDEEVLSFADNLVNESAGNWRTDAYDKYQQLTNNISQ</sequence>
<evidence type="ECO:0000256" key="4">
    <source>
        <dbReference type="ARBA" id="ARBA00022777"/>
    </source>
</evidence>
<evidence type="ECO:0000313" key="7">
    <source>
        <dbReference type="EMBL" id="NDV30876.1"/>
    </source>
</evidence>
<dbReference type="InterPro" id="IPR036940">
    <property type="entry name" value="PI3/4_kinase_cat_sf"/>
</dbReference>
<comment type="catalytic activity">
    <reaction evidence="1">
        <text>a 1,2-diacyl-sn-glycero-3-phospho-(1D-myo-inositol) + ATP = a 1,2-diacyl-sn-glycero-3-phospho-(1D-myo-inositol 4-phosphate) + ADP + H(+)</text>
        <dbReference type="Rhea" id="RHEA:19877"/>
        <dbReference type="ChEBI" id="CHEBI:15378"/>
        <dbReference type="ChEBI" id="CHEBI:30616"/>
        <dbReference type="ChEBI" id="CHEBI:57880"/>
        <dbReference type="ChEBI" id="CHEBI:58178"/>
        <dbReference type="ChEBI" id="CHEBI:456216"/>
        <dbReference type="EC" id="2.7.1.67"/>
    </reaction>
</comment>
<keyword evidence="4" id="KW-0418">Kinase</keyword>
<dbReference type="InterPro" id="IPR000403">
    <property type="entry name" value="PI3/4_kinase_cat_dom"/>
</dbReference>
<dbReference type="InterPro" id="IPR018936">
    <property type="entry name" value="PI3/4_kinase_CS"/>
</dbReference>
<evidence type="ECO:0000256" key="3">
    <source>
        <dbReference type="ARBA" id="ARBA00022679"/>
    </source>
</evidence>
<dbReference type="EMBL" id="GIBP01001907">
    <property type="protein sequence ID" value="NDV30876.1"/>
    <property type="molecule type" value="Transcribed_RNA"/>
</dbReference>
<dbReference type="GO" id="GO:0005737">
    <property type="term" value="C:cytoplasm"/>
    <property type="evidence" value="ECO:0007669"/>
    <property type="project" value="TreeGrafter"/>
</dbReference>
<dbReference type="CDD" id="cd05168">
    <property type="entry name" value="PI4Kc_III_beta"/>
    <property type="match status" value="1"/>
</dbReference>
<dbReference type="PANTHER" id="PTHR10048">
    <property type="entry name" value="PHOSPHATIDYLINOSITOL KINASE"/>
    <property type="match status" value="1"/>
</dbReference>
<accession>A0A6B2L1R5</accession>
<organism evidence="7">
    <name type="scientific">Arcella intermedia</name>
    <dbReference type="NCBI Taxonomy" id="1963864"/>
    <lineage>
        <taxon>Eukaryota</taxon>
        <taxon>Amoebozoa</taxon>
        <taxon>Tubulinea</taxon>
        <taxon>Elardia</taxon>
        <taxon>Arcellinida</taxon>
        <taxon>Sphaerothecina</taxon>
        <taxon>Arcellidae</taxon>
        <taxon>Arcella</taxon>
    </lineage>
</organism>
<evidence type="ECO:0000256" key="1">
    <source>
        <dbReference type="ARBA" id="ARBA00001686"/>
    </source>
</evidence>
<dbReference type="SUPFAM" id="SSF56112">
    <property type="entry name" value="Protein kinase-like (PK-like)"/>
    <property type="match status" value="1"/>
</dbReference>
<evidence type="ECO:0000256" key="5">
    <source>
        <dbReference type="SAM" id="MobiDB-lite"/>
    </source>
</evidence>
<name>A0A6B2L1R5_9EUKA</name>
<keyword evidence="3" id="KW-0808">Transferase</keyword>
<dbReference type="PROSITE" id="PS00916">
    <property type="entry name" value="PI3_4_KINASE_2"/>
    <property type="match status" value="1"/>
</dbReference>
<evidence type="ECO:0000259" key="6">
    <source>
        <dbReference type="PROSITE" id="PS50290"/>
    </source>
</evidence>
<proteinExistence type="predicted"/>
<dbReference type="SMART" id="SM00146">
    <property type="entry name" value="PI3Kc"/>
    <property type="match status" value="1"/>
</dbReference>
<evidence type="ECO:0000256" key="2">
    <source>
        <dbReference type="ARBA" id="ARBA00012169"/>
    </source>
</evidence>